<name>A0ABP1SA28_9HEXA</name>
<feature type="domain" description="Integrin alpha second immunoglobulin-like" evidence="16">
    <location>
        <begin position="711"/>
        <end position="841"/>
    </location>
</feature>
<keyword evidence="6 13" id="KW-0130">Cell adhesion</keyword>
<feature type="repeat" description="FG-GAP" evidence="12">
    <location>
        <begin position="327"/>
        <end position="379"/>
    </location>
</feature>
<feature type="compositionally biased region" description="Polar residues" evidence="14">
    <location>
        <begin position="1271"/>
        <end position="1280"/>
    </location>
</feature>
<keyword evidence="5" id="KW-0677">Repeat</keyword>
<feature type="region of interest" description="Disordered" evidence="14">
    <location>
        <begin position="1108"/>
        <end position="1256"/>
    </location>
</feature>
<sequence>MDCSNNHRVTDQNQQLQAEERPTSSTSLCGCVLSSTSLSSSSIGAVTADGNSSFGFRNRNNNMTNKCIGGCGGGGGGGCRFTWAATTVLVFALLSLLFSSSSVQSFNIDVPSVITHRGPSNSMFGFSVAQHRDSNISWILVGAPTAESVMQPGLRKAGAVYRCSCSAADSCQQLPFDRQGNNLVEGKQIDEKSNQWFGATVRSSGEDGIILACAPRYVWFSTNRKRRDPVGTCFVAKDSFTEFVEYSPCRTSRWGYHRQGSCQLGLGADIDSDGRRLFLGAVGSWYWQGQLYVVDSRKSTGERVPFYQFLPPGQVYSQPVGSRPDIRWTKEGPSWDDDSYLGYSMAHGEFTGDRDSDVAVGMPRGANLTGQVVLYSSDLIHIQNITGDQIGAYFGYALAVLDIDGDGRDDLVIGAPMYTDFDDPAMKIETGRVYVLYQSTHHDFSVFESIDGTAHKGRFGLSLASCGDMNKDGYNDFAVGAPYDGIYGRGAVYIYHGSATGVRKEYTQVIYGEELTHTVSTFGFSLSGGKDLDGNQYPDLIVGAYETDSVAYFRSKPVVRVKSKLSFPQIANKQINLDEKGCTLRDQTRVTCTQLAICMEYDGVGADDVIDFNVQYTLDAKKPKDSRMFFLNHEGRNVLNETVRLTKKKQVCSSQQVYLRPQIRDKLTSLEAELRYSMRESRYYERRELPPVIDITTSSVEKESISIQKNCGSDNICVPNLIVKVNQSDRSFLMGSTKRIWVEVEVANNGEDSYETMLYMGVPQGLSYVNFDRLDTSKDVPILCSAPTPSTNNTLRCDIGNPLPFHSKARLRVFFQPRYGSEIKSSYDFLIEANSTNPEDIHKRGDNVMPVRFPIRVQTDMKVFGVSDPQPVRHNATLWKKQEEKNKESDIGPEVTHIYELKCEGPSDIEEAEVRILWPSFTLDGQHFVYLLEQPLVEGPAECDHVDDVNPLALSLSRKSKWQSRRTEQQHQFEEHRHHHQVITTGGGIEMDLDTEEALLRREQEQGGFTRKGSSSSSSSSSGGFGTSSNVLVHGAAGSSGENYGRSSSSGTRTEGSHHRSSSSSSGSGATLSTGNVHGQGGYGTITRHQGGAGTYIAEVRPGAGAGVGVGSSSGGRGASSSSGSSSYSSGGSYERSGSSGGYIGGGGERSSSGGYIGGGERSSSSGGYIGGGERSSSSGGYIGGGERSSSSGGYIGGGGERSSSGSGGYGYGYGHSSAGGGSEGSGYQHRNTSSQHEYRREHSLGGGTGGSSGGYSSAYNYSRTISRTEYSRAGSSLSNGDGDEYQESYFDNRNRRSKRSQDSQEELEKEMGCGPTRCTRIRCHIKHFPRNSSVIFMLRGRIFSDTLVQEFHGDNVNVSSKLVTWVTKLPYNVDPTYLRYRKYEIDTTIEELPDLSVPAPIPWWVYFLAALAGVLLLLLIVYIFYKCGFFKRRRRPSGPEGQPLNRY</sequence>
<feature type="repeat" description="FG-GAP" evidence="12">
    <location>
        <begin position="508"/>
        <end position="570"/>
    </location>
</feature>
<keyword evidence="10 13" id="KW-0675">Receptor</keyword>
<feature type="compositionally biased region" description="Low complexity" evidence="14">
    <location>
        <begin position="1039"/>
        <end position="1054"/>
    </location>
</feature>
<dbReference type="PANTHER" id="PTHR23220:SF133">
    <property type="entry name" value="INTEGRIN ALPHA-PS2"/>
    <property type="match status" value="1"/>
</dbReference>
<evidence type="ECO:0000256" key="2">
    <source>
        <dbReference type="ARBA" id="ARBA00008054"/>
    </source>
</evidence>
<dbReference type="Gene3D" id="2.60.40.1530">
    <property type="entry name" value="ntegrin, alpha v. Chain A, domain 4"/>
    <property type="match status" value="2"/>
</dbReference>
<feature type="domain" description="Integrin alpha first immunoglubulin-like" evidence="15">
    <location>
        <begin position="555"/>
        <end position="710"/>
    </location>
</feature>
<proteinExistence type="inferred from homology"/>
<organism evidence="18 19">
    <name type="scientific">Orchesella dallaii</name>
    <dbReference type="NCBI Taxonomy" id="48710"/>
    <lineage>
        <taxon>Eukaryota</taxon>
        <taxon>Metazoa</taxon>
        <taxon>Ecdysozoa</taxon>
        <taxon>Arthropoda</taxon>
        <taxon>Hexapoda</taxon>
        <taxon>Collembola</taxon>
        <taxon>Entomobryomorpha</taxon>
        <taxon>Entomobryoidea</taxon>
        <taxon>Orchesellidae</taxon>
        <taxon>Orchesellinae</taxon>
        <taxon>Orchesella</taxon>
    </lineage>
</organism>
<dbReference type="Pfam" id="PF20805">
    <property type="entry name" value="Integrin_A_Ig_2"/>
    <property type="match status" value="1"/>
</dbReference>
<dbReference type="PROSITE" id="PS00242">
    <property type="entry name" value="INTEGRIN_ALPHA"/>
    <property type="match status" value="1"/>
</dbReference>
<keyword evidence="19" id="KW-1185">Reference proteome</keyword>
<dbReference type="Pfam" id="PF20806">
    <property type="entry name" value="Integrin_A_Ig_3"/>
    <property type="match status" value="2"/>
</dbReference>
<comment type="caution">
    <text evidence="18">The sequence shown here is derived from an EMBL/GenBank/DDBJ whole genome shotgun (WGS) entry which is preliminary data.</text>
</comment>
<evidence type="ECO:0000256" key="9">
    <source>
        <dbReference type="ARBA" id="ARBA00023136"/>
    </source>
</evidence>
<feature type="repeat" description="FG-GAP" evidence="12">
    <location>
        <begin position="380"/>
        <end position="445"/>
    </location>
</feature>
<evidence type="ECO:0000256" key="3">
    <source>
        <dbReference type="ARBA" id="ARBA00022692"/>
    </source>
</evidence>
<dbReference type="InterPro" id="IPR013519">
    <property type="entry name" value="Int_alpha_beta-p"/>
</dbReference>
<dbReference type="InterPro" id="IPR018184">
    <property type="entry name" value="Integrin_alpha_C_CS"/>
</dbReference>
<comment type="subcellular location">
    <subcellularLocation>
        <location evidence="1 13">Membrane</location>
        <topology evidence="1 13">Single-pass type I membrane protein</topology>
    </subcellularLocation>
</comment>
<dbReference type="PROSITE" id="PS51470">
    <property type="entry name" value="FG_GAP"/>
    <property type="match status" value="6"/>
</dbReference>
<feature type="compositionally biased region" description="Gly residues" evidence="14">
    <location>
        <begin position="1139"/>
        <end position="1161"/>
    </location>
</feature>
<dbReference type="InterPro" id="IPR000413">
    <property type="entry name" value="Integrin_alpha"/>
</dbReference>
<feature type="compositionally biased region" description="Polar residues" evidence="14">
    <location>
        <begin position="1"/>
        <end position="17"/>
    </location>
</feature>
<feature type="region of interest" description="Disordered" evidence="14">
    <location>
        <begin position="1004"/>
        <end position="1086"/>
    </location>
</feature>
<dbReference type="Pfam" id="PF01839">
    <property type="entry name" value="FG-GAP"/>
    <property type="match status" value="2"/>
</dbReference>
<keyword evidence="4" id="KW-0732">Signal</keyword>
<feature type="region of interest" description="Disordered" evidence="14">
    <location>
        <begin position="1"/>
        <end position="21"/>
    </location>
</feature>
<evidence type="ECO:0000256" key="4">
    <source>
        <dbReference type="ARBA" id="ARBA00022729"/>
    </source>
</evidence>
<feature type="compositionally biased region" description="Basic and acidic residues" evidence="14">
    <location>
        <begin position="1291"/>
        <end position="1303"/>
    </location>
</feature>
<reference evidence="18 19" key="1">
    <citation type="submission" date="2024-08" db="EMBL/GenBank/DDBJ databases">
        <authorList>
            <person name="Cucini C."/>
            <person name="Frati F."/>
        </authorList>
    </citation>
    <scope>NUCLEOTIDE SEQUENCE [LARGE SCALE GENOMIC DNA]</scope>
</reference>
<keyword evidence="8 13" id="KW-0401">Integrin</keyword>
<evidence type="ECO:0000256" key="12">
    <source>
        <dbReference type="PROSITE-ProRule" id="PRU00803"/>
    </source>
</evidence>
<dbReference type="InterPro" id="IPR013649">
    <property type="entry name" value="Integrin_alpha_Ig-like_1"/>
</dbReference>
<dbReference type="InterPro" id="IPR013517">
    <property type="entry name" value="FG-GAP"/>
</dbReference>
<gene>
    <name evidence="18" type="ORF">ODALV1_LOCUS31313</name>
</gene>
<evidence type="ECO:0000256" key="14">
    <source>
        <dbReference type="SAM" id="MobiDB-lite"/>
    </source>
</evidence>
<dbReference type="PANTHER" id="PTHR23220">
    <property type="entry name" value="INTEGRIN ALPHA"/>
    <property type="match status" value="1"/>
</dbReference>
<feature type="transmembrane region" description="Helical" evidence="13">
    <location>
        <begin position="1404"/>
        <end position="1426"/>
    </location>
</feature>
<dbReference type="InterPro" id="IPR048285">
    <property type="entry name" value="Integrin_alpha_Ig-like_2"/>
</dbReference>
<feature type="compositionally biased region" description="Basic and acidic residues" evidence="14">
    <location>
        <begin position="965"/>
        <end position="976"/>
    </location>
</feature>
<evidence type="ECO:0000256" key="11">
    <source>
        <dbReference type="ARBA" id="ARBA00023180"/>
    </source>
</evidence>
<evidence type="ECO:0000256" key="8">
    <source>
        <dbReference type="ARBA" id="ARBA00023037"/>
    </source>
</evidence>
<dbReference type="EMBL" id="CAXLJM020000166">
    <property type="protein sequence ID" value="CAL8148069.1"/>
    <property type="molecule type" value="Genomic_DNA"/>
</dbReference>
<dbReference type="Gene3D" id="2.130.10.130">
    <property type="entry name" value="Integrin alpha, N-terminal"/>
    <property type="match status" value="1"/>
</dbReference>
<dbReference type="Proteomes" id="UP001642540">
    <property type="component" value="Unassembled WGS sequence"/>
</dbReference>
<evidence type="ECO:0000256" key="13">
    <source>
        <dbReference type="RuleBase" id="RU003762"/>
    </source>
</evidence>
<evidence type="ECO:0000259" key="16">
    <source>
        <dbReference type="Pfam" id="PF20805"/>
    </source>
</evidence>
<evidence type="ECO:0000256" key="10">
    <source>
        <dbReference type="ARBA" id="ARBA00023170"/>
    </source>
</evidence>
<evidence type="ECO:0000256" key="7">
    <source>
        <dbReference type="ARBA" id="ARBA00022989"/>
    </source>
</evidence>
<evidence type="ECO:0008006" key="20">
    <source>
        <dbReference type="Google" id="ProtNLM"/>
    </source>
</evidence>
<feature type="domain" description="Integrin alpha third immunoglobulin-like" evidence="17">
    <location>
        <begin position="1291"/>
        <end position="1390"/>
    </location>
</feature>
<feature type="domain" description="Integrin alpha third immunoglobulin-like" evidence="17">
    <location>
        <begin position="863"/>
        <end position="976"/>
    </location>
</feature>
<keyword evidence="7 13" id="KW-1133">Transmembrane helix</keyword>
<comment type="similarity">
    <text evidence="2 13">Belongs to the integrin alpha chain family.</text>
</comment>
<evidence type="ECO:0000256" key="5">
    <source>
        <dbReference type="ARBA" id="ARBA00022737"/>
    </source>
</evidence>
<feature type="compositionally biased region" description="Low complexity" evidence="14">
    <location>
        <begin position="1119"/>
        <end position="1138"/>
    </location>
</feature>
<evidence type="ECO:0000313" key="18">
    <source>
        <dbReference type="EMBL" id="CAL8148069.1"/>
    </source>
</evidence>
<evidence type="ECO:0000256" key="6">
    <source>
        <dbReference type="ARBA" id="ARBA00022889"/>
    </source>
</evidence>
<protein>
    <recommendedName>
        <fullName evidence="20">Integrin alpha-PS2</fullName>
    </recommendedName>
</protein>
<dbReference type="InterPro" id="IPR032695">
    <property type="entry name" value="Integrin_dom_sf"/>
</dbReference>
<dbReference type="PRINTS" id="PR01185">
    <property type="entry name" value="INTEGRINA"/>
</dbReference>
<feature type="compositionally biased region" description="Gly residues" evidence="14">
    <location>
        <begin position="1194"/>
        <end position="1225"/>
    </location>
</feature>
<dbReference type="Gene3D" id="2.60.40.1510">
    <property type="entry name" value="ntegrin, alpha v. Chain A, domain 3"/>
    <property type="match status" value="1"/>
</dbReference>
<dbReference type="Gene3D" id="2.60.40.1460">
    <property type="entry name" value="Integrin domains. Chain A, domain 2"/>
    <property type="match status" value="1"/>
</dbReference>
<evidence type="ECO:0000313" key="19">
    <source>
        <dbReference type="Proteomes" id="UP001642540"/>
    </source>
</evidence>
<dbReference type="InterPro" id="IPR048286">
    <property type="entry name" value="Integrin_alpha_Ig-like_3"/>
</dbReference>
<feature type="repeat" description="FG-GAP" evidence="12">
    <location>
        <begin position="182"/>
        <end position="245"/>
    </location>
</feature>
<feature type="compositionally biased region" description="Low complexity" evidence="14">
    <location>
        <begin position="1013"/>
        <end position="1022"/>
    </location>
</feature>
<dbReference type="Gene3D" id="1.20.5.930">
    <property type="entry name" value="Bicelle-embedded integrin alpha(iib) transmembrane segment"/>
    <property type="match status" value="1"/>
</dbReference>
<dbReference type="SUPFAM" id="SSF69318">
    <property type="entry name" value="Integrin alpha N-terminal domain"/>
    <property type="match status" value="1"/>
</dbReference>
<keyword evidence="9 13" id="KW-0472">Membrane</keyword>
<evidence type="ECO:0000259" key="15">
    <source>
        <dbReference type="Pfam" id="PF08441"/>
    </source>
</evidence>
<feature type="region of interest" description="Disordered" evidence="14">
    <location>
        <begin position="958"/>
        <end position="990"/>
    </location>
</feature>
<accession>A0ABP1SA28</accession>
<feature type="compositionally biased region" description="Low complexity" evidence="14">
    <location>
        <begin position="1062"/>
        <end position="1075"/>
    </location>
</feature>
<feature type="compositionally biased region" description="Gly residues" evidence="14">
    <location>
        <begin position="1245"/>
        <end position="1254"/>
    </location>
</feature>
<feature type="region of interest" description="Disordered" evidence="14">
    <location>
        <begin position="1271"/>
        <end position="1312"/>
    </location>
</feature>
<dbReference type="SUPFAM" id="SSF69179">
    <property type="entry name" value="Integrin domains"/>
    <property type="match status" value="3"/>
</dbReference>
<dbReference type="Pfam" id="PF08441">
    <property type="entry name" value="Integrin_A_Ig_1"/>
    <property type="match status" value="1"/>
</dbReference>
<evidence type="ECO:0000259" key="17">
    <source>
        <dbReference type="Pfam" id="PF20806"/>
    </source>
</evidence>
<dbReference type="InterPro" id="IPR028994">
    <property type="entry name" value="Integrin_alpha_N"/>
</dbReference>
<feature type="repeat" description="FG-GAP" evidence="12">
    <location>
        <begin position="110"/>
        <end position="172"/>
    </location>
</feature>
<evidence type="ECO:0000256" key="1">
    <source>
        <dbReference type="ARBA" id="ARBA00004479"/>
    </source>
</evidence>
<keyword evidence="3 13" id="KW-0812">Transmembrane</keyword>
<keyword evidence="11" id="KW-0325">Glycoprotein</keyword>
<feature type="compositionally biased region" description="Gly residues" evidence="14">
    <location>
        <begin position="1108"/>
        <end position="1118"/>
    </location>
</feature>
<dbReference type="SMART" id="SM00191">
    <property type="entry name" value="Int_alpha"/>
    <property type="match status" value="5"/>
</dbReference>
<feature type="repeat" description="FG-GAP" evidence="12">
    <location>
        <begin position="446"/>
        <end position="504"/>
    </location>
</feature>